<evidence type="ECO:0000313" key="4">
    <source>
        <dbReference type="EMBL" id="TNY24602.1"/>
    </source>
</evidence>
<sequence length="947" mass="99736">MGKVRHRKQTRAARVAANDAPLHPTSTNSPKAQGHSNQLKEGKKGARRDHEMQELLDKLRAPEGRDRVFAASTLSSLILSLPPMQLRLLLSRNLIGLLIERLSVLAAPTPSTTSTPPPASDLSTAIESLGALRNLAVSSPPHILSEMHNKRLLLPLATVHLPLLARFLPLQLAPPPAPVKPDLPATAEQRRAAEDANEAHDTLRRSFWDWTENVLTLLWCLAESNTKILAGLNGHAEAIVGLCMALLDEDALGIDRHGGDEADDSAAGRGMDVESAGKKKKKDAKREKAKKARVPLFVAVAAAQTLHAFISSNPPAHTHLLSSAGSFTFSPSLSTLLSLLLTPSPPTSPASRSGAEASTTSSPASGTDAWVQLRVLAFGCLLEIAKGRSKRRDVETVREALRSPVAQDVLLGLVGQAQLEQAVDDAKKVAGEIDQTALPGPQATKPDSPAGKLASLERHAQTLQLALEVLSEWLASGLPDAASFDAADGPGAGDEDEELEGEGEEAWGGISMEVEAGDIDMGGSDDEGDEDAAMGGDQVNEADGVIRRRRGDTPTGADDSMLDDLAATAGDGADDGDSEDDDDEEDDSAAEGAEGKTAALALLSSLPLQLLALSRPTSLSFLSSSSFAASPLDAPATAPSGLISTSASGTDLVPANLAPLAESLTTVHVRATEALNNLYVVLSRAGAAKGKASRRDANELQNVFESVLQLMLGALEGARTHVVKPAAKETGGKKGKGVAKETQQAGAEEVEEVQERRLEVVMAGAGVVWGCVRLGLDPEHGAGLVVGPDTTPFLIQQVYASPFAAEQTPSGEAIRVRTLGALGYLGRRKGVPAEENAQIGRFLLSLLPSSRAAVVTGTSTVASTPDVLLQAIDSFIDLYADEEREYDVRVFREGGMLEALEGAVAGVRAAIKKVDRNKFPELRSRADGALENLVAFVQYRKDVVKRR</sequence>
<dbReference type="Proteomes" id="UP000311382">
    <property type="component" value="Unassembled WGS sequence"/>
</dbReference>
<feature type="compositionally biased region" description="Polar residues" evidence="2">
    <location>
        <begin position="356"/>
        <end position="365"/>
    </location>
</feature>
<dbReference type="EMBL" id="SOZI01000002">
    <property type="protein sequence ID" value="TNY24602.1"/>
    <property type="molecule type" value="Genomic_DNA"/>
</dbReference>
<reference evidence="4 5" key="1">
    <citation type="submission" date="2019-03" db="EMBL/GenBank/DDBJ databases">
        <title>Rhodosporidium diobovatum UCD-FST 08-225 genome sequencing, assembly, and annotation.</title>
        <authorList>
            <person name="Fakankun I.U."/>
            <person name="Fristensky B."/>
            <person name="Levin D.B."/>
        </authorList>
    </citation>
    <scope>NUCLEOTIDE SEQUENCE [LARGE SCALE GENOMIC DNA]</scope>
    <source>
        <strain evidence="4 5">UCD-FST 08-225</strain>
    </source>
</reference>
<dbReference type="InterPro" id="IPR011989">
    <property type="entry name" value="ARM-like"/>
</dbReference>
<gene>
    <name evidence="4" type="ORF">DMC30DRAFT_114223</name>
</gene>
<feature type="compositionally biased region" description="Acidic residues" evidence="2">
    <location>
        <begin position="515"/>
        <end position="532"/>
    </location>
</feature>
<feature type="region of interest" description="Disordered" evidence="2">
    <location>
        <begin position="258"/>
        <end position="287"/>
    </location>
</feature>
<protein>
    <submittedName>
        <fullName evidence="4">Proteophosphoglycan ppg4</fullName>
    </submittedName>
</protein>
<dbReference type="GO" id="GO:0006606">
    <property type="term" value="P:protein import into nucleus"/>
    <property type="evidence" value="ECO:0007669"/>
    <property type="project" value="TreeGrafter"/>
</dbReference>
<feature type="compositionally biased region" description="Polar residues" evidence="2">
    <location>
        <begin position="24"/>
        <end position="37"/>
    </location>
</feature>
<dbReference type="Pfam" id="PF25567">
    <property type="entry name" value="TPR_SYO1"/>
    <property type="match status" value="1"/>
</dbReference>
<organism evidence="4 5">
    <name type="scientific">Rhodotorula diobovata</name>
    <dbReference type="NCBI Taxonomy" id="5288"/>
    <lineage>
        <taxon>Eukaryota</taxon>
        <taxon>Fungi</taxon>
        <taxon>Dikarya</taxon>
        <taxon>Basidiomycota</taxon>
        <taxon>Pucciniomycotina</taxon>
        <taxon>Microbotryomycetes</taxon>
        <taxon>Sporidiobolales</taxon>
        <taxon>Sporidiobolaceae</taxon>
        <taxon>Rhodotorula</taxon>
    </lineage>
</organism>
<feature type="compositionally biased region" description="Basic residues" evidence="2">
    <location>
        <begin position="1"/>
        <end position="11"/>
    </location>
</feature>
<feature type="compositionally biased region" description="Acidic residues" evidence="2">
    <location>
        <begin position="572"/>
        <end position="589"/>
    </location>
</feature>
<evidence type="ECO:0000256" key="2">
    <source>
        <dbReference type="SAM" id="MobiDB-lite"/>
    </source>
</evidence>
<feature type="domain" description="SYO1-like TPR repeats" evidence="3">
    <location>
        <begin position="659"/>
        <end position="942"/>
    </location>
</feature>
<feature type="compositionally biased region" description="Basic and acidic residues" evidence="2">
    <location>
        <begin position="38"/>
        <end position="50"/>
    </location>
</feature>
<dbReference type="InterPro" id="IPR052616">
    <property type="entry name" value="SYO1-like"/>
</dbReference>
<feature type="region of interest" description="Disordered" evidence="2">
    <location>
        <begin position="481"/>
        <end position="593"/>
    </location>
</feature>
<dbReference type="InterPro" id="IPR016024">
    <property type="entry name" value="ARM-type_fold"/>
</dbReference>
<dbReference type="InterPro" id="IPR057990">
    <property type="entry name" value="TPR_SYO1"/>
</dbReference>
<feature type="compositionally biased region" description="Acidic residues" evidence="2">
    <location>
        <begin position="493"/>
        <end position="505"/>
    </location>
</feature>
<evidence type="ECO:0000313" key="5">
    <source>
        <dbReference type="Proteomes" id="UP000311382"/>
    </source>
</evidence>
<comment type="caution">
    <text evidence="4">The sequence shown here is derived from an EMBL/GenBank/DDBJ whole genome shotgun (WGS) entry which is preliminary data.</text>
</comment>
<keyword evidence="5" id="KW-1185">Reference proteome</keyword>
<dbReference type="PANTHER" id="PTHR13347:SF1">
    <property type="entry name" value="HEAT REPEAT-CONTAINING PROTEIN 3"/>
    <property type="match status" value="1"/>
</dbReference>
<dbReference type="Gene3D" id="1.25.10.10">
    <property type="entry name" value="Leucine-rich Repeat Variant"/>
    <property type="match status" value="2"/>
</dbReference>
<dbReference type="PANTHER" id="PTHR13347">
    <property type="entry name" value="HEAT REPEAT-CONTAINING PROTEIN 3"/>
    <property type="match status" value="1"/>
</dbReference>
<evidence type="ECO:0000256" key="1">
    <source>
        <dbReference type="ARBA" id="ARBA00049983"/>
    </source>
</evidence>
<feature type="compositionally biased region" description="Basic residues" evidence="2">
    <location>
        <begin position="278"/>
        <end position="287"/>
    </location>
</feature>
<comment type="similarity">
    <text evidence="1">Belongs to the nuclear import and ribosome assembly adapter family.</text>
</comment>
<feature type="region of interest" description="Disordered" evidence="2">
    <location>
        <begin position="1"/>
        <end position="50"/>
    </location>
</feature>
<proteinExistence type="inferred from homology"/>
<evidence type="ECO:0000259" key="3">
    <source>
        <dbReference type="Pfam" id="PF25567"/>
    </source>
</evidence>
<dbReference type="SUPFAM" id="SSF48371">
    <property type="entry name" value="ARM repeat"/>
    <property type="match status" value="1"/>
</dbReference>
<feature type="region of interest" description="Disordered" evidence="2">
    <location>
        <begin position="344"/>
        <end position="365"/>
    </location>
</feature>
<dbReference type="AlphaFoldDB" id="A0A5C5G894"/>
<dbReference type="GO" id="GO:0042273">
    <property type="term" value="P:ribosomal large subunit biogenesis"/>
    <property type="evidence" value="ECO:0007669"/>
    <property type="project" value="TreeGrafter"/>
</dbReference>
<dbReference type="OrthoDB" id="288703at2759"/>
<accession>A0A5C5G894</accession>
<dbReference type="GO" id="GO:0051082">
    <property type="term" value="F:unfolded protein binding"/>
    <property type="evidence" value="ECO:0007669"/>
    <property type="project" value="TreeGrafter"/>
</dbReference>
<dbReference type="STRING" id="5288.A0A5C5G894"/>
<name>A0A5C5G894_9BASI</name>